<gene>
    <name evidence="2" type="ORF">EX30DRAFT_394003</name>
</gene>
<evidence type="ECO:0000256" key="1">
    <source>
        <dbReference type="SAM" id="MobiDB-lite"/>
    </source>
</evidence>
<dbReference type="EMBL" id="ML220114">
    <property type="protein sequence ID" value="TGZ82727.1"/>
    <property type="molecule type" value="Genomic_DNA"/>
</dbReference>
<evidence type="ECO:0000313" key="2">
    <source>
        <dbReference type="EMBL" id="TGZ82727.1"/>
    </source>
</evidence>
<reference evidence="2 3" key="1">
    <citation type="submission" date="2019-04" db="EMBL/GenBank/DDBJ databases">
        <title>Comparative genomics and transcriptomics to analyze fruiting body development in filamentous ascomycetes.</title>
        <authorList>
            <consortium name="DOE Joint Genome Institute"/>
            <person name="Lutkenhaus R."/>
            <person name="Traeger S."/>
            <person name="Breuer J."/>
            <person name="Kuo A."/>
            <person name="Lipzen A."/>
            <person name="Pangilinan J."/>
            <person name="Dilworth D."/>
            <person name="Sandor L."/>
            <person name="Poggeler S."/>
            <person name="Barry K."/>
            <person name="Grigoriev I.V."/>
            <person name="Nowrousian M."/>
        </authorList>
    </citation>
    <scope>NUCLEOTIDE SEQUENCE [LARGE SCALE GENOMIC DNA]</scope>
    <source>
        <strain evidence="2 3">CBS 389.68</strain>
    </source>
</reference>
<name>A0A4S2N119_9PEZI</name>
<accession>A0A4S2N119</accession>
<evidence type="ECO:0000313" key="3">
    <source>
        <dbReference type="Proteomes" id="UP000298138"/>
    </source>
</evidence>
<proteinExistence type="predicted"/>
<protein>
    <submittedName>
        <fullName evidence="2">Uncharacterized protein</fullName>
    </submittedName>
</protein>
<feature type="compositionally biased region" description="Polar residues" evidence="1">
    <location>
        <begin position="23"/>
        <end position="34"/>
    </location>
</feature>
<organism evidence="2 3">
    <name type="scientific">Ascodesmis nigricans</name>
    <dbReference type="NCBI Taxonomy" id="341454"/>
    <lineage>
        <taxon>Eukaryota</taxon>
        <taxon>Fungi</taxon>
        <taxon>Dikarya</taxon>
        <taxon>Ascomycota</taxon>
        <taxon>Pezizomycotina</taxon>
        <taxon>Pezizomycetes</taxon>
        <taxon>Pezizales</taxon>
        <taxon>Ascodesmidaceae</taxon>
        <taxon>Ascodesmis</taxon>
    </lineage>
</organism>
<dbReference type="Proteomes" id="UP000298138">
    <property type="component" value="Unassembled WGS sequence"/>
</dbReference>
<sequence>MIPSILRHLPTPLRRVHKITKKLQATQTSPSNANPEPDKSSAAGEGEEQPDDFDKVEQEEVDAFLGVNEWDLVERVDIGYKRSGFSAYDRGLREGGKGDEVKWVVEDGKLVGSVQ</sequence>
<dbReference type="AlphaFoldDB" id="A0A4S2N119"/>
<feature type="region of interest" description="Disordered" evidence="1">
    <location>
        <begin position="17"/>
        <end position="58"/>
    </location>
</feature>
<keyword evidence="3" id="KW-1185">Reference proteome</keyword>
<dbReference type="InParanoid" id="A0A4S2N119"/>